<accession>A0A6L3NB74</accession>
<organism evidence="1 2">
    <name type="scientific">Burkholderia territorii</name>
    <dbReference type="NCBI Taxonomy" id="1503055"/>
    <lineage>
        <taxon>Bacteria</taxon>
        <taxon>Pseudomonadati</taxon>
        <taxon>Pseudomonadota</taxon>
        <taxon>Betaproteobacteria</taxon>
        <taxon>Burkholderiales</taxon>
        <taxon>Burkholderiaceae</taxon>
        <taxon>Burkholderia</taxon>
        <taxon>Burkholderia cepacia complex</taxon>
    </lineage>
</organism>
<dbReference type="EMBL" id="VZOL01000408">
    <property type="protein sequence ID" value="KAB0659877.1"/>
    <property type="molecule type" value="Genomic_DNA"/>
</dbReference>
<feature type="non-terminal residue" evidence="1">
    <location>
        <position position="1"/>
    </location>
</feature>
<name>A0A6L3NB74_9BURK</name>
<evidence type="ECO:0000313" key="2">
    <source>
        <dbReference type="Proteomes" id="UP000473571"/>
    </source>
</evidence>
<gene>
    <name evidence="1" type="ORF">F7R13_23250</name>
</gene>
<evidence type="ECO:0000313" key="1">
    <source>
        <dbReference type="EMBL" id="KAB0659877.1"/>
    </source>
</evidence>
<protein>
    <submittedName>
        <fullName evidence="1">Uncharacterized protein</fullName>
    </submittedName>
</protein>
<dbReference type="AlphaFoldDB" id="A0A6L3NB74"/>
<comment type="caution">
    <text evidence="1">The sequence shown here is derived from an EMBL/GenBank/DDBJ whole genome shotgun (WGS) entry which is preliminary data.</text>
</comment>
<reference evidence="1 2" key="1">
    <citation type="submission" date="2019-09" db="EMBL/GenBank/DDBJ databases">
        <title>Draft genome sequences of 48 bacterial type strains from the CCUG.</title>
        <authorList>
            <person name="Tunovic T."/>
            <person name="Pineiro-Iglesias B."/>
            <person name="Unosson C."/>
            <person name="Inganas E."/>
            <person name="Ohlen M."/>
            <person name="Cardew S."/>
            <person name="Jensie-Markopoulos S."/>
            <person name="Salva-Serra F."/>
            <person name="Jaen-Luchoro D."/>
            <person name="Karlsson R."/>
            <person name="Svensson-Stadler L."/>
            <person name="Chun J."/>
            <person name="Moore E."/>
        </authorList>
    </citation>
    <scope>NUCLEOTIDE SEQUENCE [LARGE SCALE GENOMIC DNA]</scope>
    <source>
        <strain evidence="1 2">CCUG 65687</strain>
    </source>
</reference>
<sequence length="70" mass="7233">GAAGAVEQAAPAAAVPPPRGSLFRRPQVELLWDSPAAVGHNRQIVMRAPLATEGDRVAVLALDAALKQIV</sequence>
<proteinExistence type="predicted"/>
<dbReference type="Proteomes" id="UP000473571">
    <property type="component" value="Unassembled WGS sequence"/>
</dbReference>